<evidence type="ECO:0000313" key="1">
    <source>
        <dbReference type="EMBL" id="KAH0450422.1"/>
    </source>
</evidence>
<comment type="caution">
    <text evidence="1">The sequence shown here is derived from an EMBL/GenBank/DDBJ whole genome shotgun (WGS) entry which is preliminary data.</text>
</comment>
<keyword evidence="2" id="KW-1185">Reference proteome</keyword>
<name>A0AAV7G4K9_DENCH</name>
<sequence>MNIGRTSEIISKLDLGVYLSQLNMIGPILIGLSCDTFCITHGEVPSEEVERYYITLLREVPSEEVFEKIIFEGKSDELLKTAICSTGSGMVTETLSEI</sequence>
<reference evidence="1 2" key="1">
    <citation type="journal article" date="2021" name="Hortic Res">
        <title>Chromosome-scale assembly of the Dendrobium chrysotoxum genome enhances the understanding of orchid evolution.</title>
        <authorList>
            <person name="Zhang Y."/>
            <person name="Zhang G.Q."/>
            <person name="Zhang D."/>
            <person name="Liu X.D."/>
            <person name="Xu X.Y."/>
            <person name="Sun W.H."/>
            <person name="Yu X."/>
            <person name="Zhu X."/>
            <person name="Wang Z.W."/>
            <person name="Zhao X."/>
            <person name="Zhong W.Y."/>
            <person name="Chen H."/>
            <person name="Yin W.L."/>
            <person name="Huang T."/>
            <person name="Niu S.C."/>
            <person name="Liu Z.J."/>
        </authorList>
    </citation>
    <scope>NUCLEOTIDE SEQUENCE [LARGE SCALE GENOMIC DNA]</scope>
    <source>
        <strain evidence="1">Lindl</strain>
    </source>
</reference>
<dbReference type="EMBL" id="JAGFBR010000018">
    <property type="protein sequence ID" value="KAH0450422.1"/>
    <property type="molecule type" value="Genomic_DNA"/>
</dbReference>
<dbReference type="AlphaFoldDB" id="A0AAV7G4K9"/>
<accession>A0AAV7G4K9</accession>
<gene>
    <name evidence="1" type="ORF">IEQ34_021114</name>
</gene>
<protein>
    <submittedName>
        <fullName evidence="1">Uncharacterized protein</fullName>
    </submittedName>
</protein>
<proteinExistence type="predicted"/>
<evidence type="ECO:0000313" key="2">
    <source>
        <dbReference type="Proteomes" id="UP000775213"/>
    </source>
</evidence>
<organism evidence="1 2">
    <name type="scientific">Dendrobium chrysotoxum</name>
    <name type="common">Orchid</name>
    <dbReference type="NCBI Taxonomy" id="161865"/>
    <lineage>
        <taxon>Eukaryota</taxon>
        <taxon>Viridiplantae</taxon>
        <taxon>Streptophyta</taxon>
        <taxon>Embryophyta</taxon>
        <taxon>Tracheophyta</taxon>
        <taxon>Spermatophyta</taxon>
        <taxon>Magnoliopsida</taxon>
        <taxon>Liliopsida</taxon>
        <taxon>Asparagales</taxon>
        <taxon>Orchidaceae</taxon>
        <taxon>Epidendroideae</taxon>
        <taxon>Malaxideae</taxon>
        <taxon>Dendrobiinae</taxon>
        <taxon>Dendrobium</taxon>
    </lineage>
</organism>
<dbReference type="PROSITE" id="PS51257">
    <property type="entry name" value="PROKAR_LIPOPROTEIN"/>
    <property type="match status" value="1"/>
</dbReference>
<dbReference type="Proteomes" id="UP000775213">
    <property type="component" value="Unassembled WGS sequence"/>
</dbReference>